<organism evidence="1 2">
    <name type="scientific">Candidatus Thiodiazotropha endolucinida</name>
    <dbReference type="NCBI Taxonomy" id="1655433"/>
    <lineage>
        <taxon>Bacteria</taxon>
        <taxon>Pseudomonadati</taxon>
        <taxon>Pseudomonadota</taxon>
        <taxon>Gammaproteobacteria</taxon>
        <taxon>Chromatiales</taxon>
        <taxon>Sedimenticolaceae</taxon>
        <taxon>Candidatus Thiodiazotropha</taxon>
    </lineage>
</organism>
<dbReference type="GO" id="GO:0030151">
    <property type="term" value="F:molybdenum ion binding"/>
    <property type="evidence" value="ECO:0007669"/>
    <property type="project" value="InterPro"/>
</dbReference>
<proteinExistence type="predicted"/>
<dbReference type="Proteomes" id="UP000094769">
    <property type="component" value="Unassembled WGS sequence"/>
</dbReference>
<dbReference type="Pfam" id="PF04891">
    <property type="entry name" value="NifQ"/>
    <property type="match status" value="1"/>
</dbReference>
<dbReference type="AlphaFoldDB" id="A0A7Z1AF84"/>
<keyword evidence="2" id="KW-1185">Reference proteome</keyword>
<protein>
    <submittedName>
        <fullName evidence="1">Nitrogenase FeMo cofactor synthesis molybdenum delivery protein NifQ</fullName>
    </submittedName>
</protein>
<dbReference type="RefSeq" id="WP_069124661.1">
    <property type="nucleotide sequence ID" value="NZ_MARB01000010.1"/>
</dbReference>
<reference evidence="1 2" key="1">
    <citation type="submission" date="2016-06" db="EMBL/GenBank/DDBJ databases">
        <title>Genome sequence of endosymbiont of Candidatus Endolucinida thiodiazotropha.</title>
        <authorList>
            <person name="Poehlein A."/>
            <person name="Koenig S."/>
            <person name="Heiden S.E."/>
            <person name="Thuermer A."/>
            <person name="Voget S."/>
            <person name="Daniel R."/>
            <person name="Markert S."/>
            <person name="Gros O."/>
            <person name="Schweder T."/>
        </authorList>
    </citation>
    <scope>NUCLEOTIDE SEQUENCE [LARGE SCALE GENOMIC DNA]</scope>
    <source>
        <strain evidence="1 2">COS</strain>
    </source>
</reference>
<name>A0A7Z1AF84_9GAMM</name>
<comment type="caution">
    <text evidence="1">The sequence shown here is derived from an EMBL/GenBank/DDBJ whole genome shotgun (WGS) entry which is preliminary data.</text>
</comment>
<accession>A0A7Z1AF84</accession>
<dbReference type="EMBL" id="MARB01000010">
    <property type="protein sequence ID" value="ODJ87641.1"/>
    <property type="molecule type" value="Genomic_DNA"/>
</dbReference>
<evidence type="ECO:0000313" key="2">
    <source>
        <dbReference type="Proteomes" id="UP000094769"/>
    </source>
</evidence>
<dbReference type="InterPro" id="IPR006975">
    <property type="entry name" value="NifQ"/>
</dbReference>
<evidence type="ECO:0000313" key="1">
    <source>
        <dbReference type="EMBL" id="ODJ87641.1"/>
    </source>
</evidence>
<sequence>MAVAAFAIESSQAAFTRVMAARRGDPLEETLARILASWMAGEGVMPEWLGMGEHAFRRMVQHHFPNLDTSEMLGIGSEFDSERGAEMDDLRKLLLASRTTHSQSETWMTDIVIAGCLGSDHLWQDLGLWERSDLTRLMLENFRPLAIRNTQDMKWKKFLYKQLCETEGIYTCRAPSCEVCADYAACFGPEV</sequence>
<dbReference type="GO" id="GO:0009399">
    <property type="term" value="P:nitrogen fixation"/>
    <property type="evidence" value="ECO:0007669"/>
    <property type="project" value="InterPro"/>
</dbReference>
<gene>
    <name evidence="1" type="ORF">CODIS_20560</name>
</gene>